<evidence type="ECO:0000313" key="2">
    <source>
        <dbReference type="EMBL" id="GGO33582.1"/>
    </source>
</evidence>
<feature type="transmembrane region" description="Helical" evidence="1">
    <location>
        <begin position="21"/>
        <end position="42"/>
    </location>
</feature>
<feature type="transmembrane region" description="Helical" evidence="1">
    <location>
        <begin position="62"/>
        <end position="82"/>
    </location>
</feature>
<dbReference type="OrthoDB" id="7704812at2"/>
<sequence>MKAWAIFVHSIRQVFGNLPEALQISGLIYLAQMAIAIALGVTTTAMEATTEPTGAEATKVTIAMMAMLIALMWIAVAWHRFVLLNERPAGYLPQFSLQRLGRYAGRSILIALLSLLIGMVLWLAFGTLFVGLFGLTWLTELLIVICVIVPVLTFLYRLSTILPGVAVDRDLGFADGWVATTGETPTILILAFLSGVAAIVLGSPLALLPEGSILSLLWQVISGWVQMMISASILTTLYGHYIEKRALL</sequence>
<feature type="transmembrane region" description="Helical" evidence="1">
    <location>
        <begin position="137"/>
        <end position="156"/>
    </location>
</feature>
<name>A0A917YMV7_9RHOB</name>
<dbReference type="EMBL" id="BMLP01000004">
    <property type="protein sequence ID" value="GGO33582.1"/>
    <property type="molecule type" value="Genomic_DNA"/>
</dbReference>
<feature type="transmembrane region" description="Helical" evidence="1">
    <location>
        <begin position="213"/>
        <end position="238"/>
    </location>
</feature>
<keyword evidence="1" id="KW-0472">Membrane</keyword>
<organism evidence="2 3">
    <name type="scientific">Gemmobacter aquaticus</name>
    <dbReference type="NCBI Taxonomy" id="490185"/>
    <lineage>
        <taxon>Bacteria</taxon>
        <taxon>Pseudomonadati</taxon>
        <taxon>Pseudomonadota</taxon>
        <taxon>Alphaproteobacteria</taxon>
        <taxon>Rhodobacterales</taxon>
        <taxon>Paracoccaceae</taxon>
        <taxon>Gemmobacter</taxon>
    </lineage>
</organism>
<dbReference type="AlphaFoldDB" id="A0A917YMV7"/>
<comment type="caution">
    <text evidence="2">The sequence shown here is derived from an EMBL/GenBank/DDBJ whole genome shotgun (WGS) entry which is preliminary data.</text>
</comment>
<accession>A0A917YMV7</accession>
<dbReference type="Proteomes" id="UP000598196">
    <property type="component" value="Unassembled WGS sequence"/>
</dbReference>
<feature type="transmembrane region" description="Helical" evidence="1">
    <location>
        <begin position="187"/>
        <end position="207"/>
    </location>
</feature>
<feature type="transmembrane region" description="Helical" evidence="1">
    <location>
        <begin position="103"/>
        <end position="125"/>
    </location>
</feature>
<gene>
    <name evidence="2" type="ORF">GCM10010991_23170</name>
</gene>
<keyword evidence="1" id="KW-0812">Transmembrane</keyword>
<keyword evidence="1" id="KW-1133">Transmembrane helix</keyword>
<proteinExistence type="predicted"/>
<keyword evidence="3" id="KW-1185">Reference proteome</keyword>
<protein>
    <submittedName>
        <fullName evidence="2">Uncharacterized protein</fullName>
    </submittedName>
</protein>
<reference evidence="2 3" key="1">
    <citation type="journal article" date="2014" name="Int. J. Syst. Evol. Microbiol.">
        <title>Complete genome sequence of Corynebacterium casei LMG S-19264T (=DSM 44701T), isolated from a smear-ripened cheese.</title>
        <authorList>
            <consortium name="US DOE Joint Genome Institute (JGI-PGF)"/>
            <person name="Walter F."/>
            <person name="Albersmeier A."/>
            <person name="Kalinowski J."/>
            <person name="Ruckert C."/>
        </authorList>
    </citation>
    <scope>NUCLEOTIDE SEQUENCE [LARGE SCALE GENOMIC DNA]</scope>
    <source>
        <strain evidence="2 3">CGMCC 1.7029</strain>
    </source>
</reference>
<dbReference type="RefSeq" id="WP_146287023.1">
    <property type="nucleotide sequence ID" value="NZ_BMLP01000004.1"/>
</dbReference>
<evidence type="ECO:0000256" key="1">
    <source>
        <dbReference type="SAM" id="Phobius"/>
    </source>
</evidence>
<evidence type="ECO:0000313" key="3">
    <source>
        <dbReference type="Proteomes" id="UP000598196"/>
    </source>
</evidence>